<gene>
    <name evidence="1" type="ORF">C7457_1674</name>
</gene>
<proteinExistence type="predicted"/>
<evidence type="ECO:0000313" key="2">
    <source>
        <dbReference type="Proteomes" id="UP000280881"/>
    </source>
</evidence>
<organism evidence="1 2">
    <name type="scientific">Thermovibrio guaymasensis</name>
    <dbReference type="NCBI Taxonomy" id="240167"/>
    <lineage>
        <taxon>Bacteria</taxon>
        <taxon>Pseudomonadati</taxon>
        <taxon>Aquificota</taxon>
        <taxon>Aquificia</taxon>
        <taxon>Desulfurobacteriales</taxon>
        <taxon>Desulfurobacteriaceae</taxon>
        <taxon>Thermovibrio</taxon>
    </lineage>
</organism>
<dbReference type="RefSeq" id="WP_121171946.1">
    <property type="nucleotide sequence ID" value="NZ_RBIE01000006.1"/>
</dbReference>
<dbReference type="Proteomes" id="UP000280881">
    <property type="component" value="Unassembled WGS sequence"/>
</dbReference>
<dbReference type="AlphaFoldDB" id="A0A420W5E5"/>
<sequence>MDIEEIRKNKPEGATHYLELGNRGVIFFKAKWLDILVLDSREGWRKIDKFSGVKWLFGWWYNDPDGLYVHRIKPL</sequence>
<name>A0A420W5E5_9BACT</name>
<evidence type="ECO:0000313" key="1">
    <source>
        <dbReference type="EMBL" id="RKQ59889.1"/>
    </source>
</evidence>
<dbReference type="EMBL" id="RBIE01000006">
    <property type="protein sequence ID" value="RKQ59889.1"/>
    <property type="molecule type" value="Genomic_DNA"/>
</dbReference>
<keyword evidence="2" id="KW-1185">Reference proteome</keyword>
<protein>
    <submittedName>
        <fullName evidence="1">Uncharacterized protein</fullName>
    </submittedName>
</protein>
<accession>A0A420W5E5</accession>
<reference evidence="1 2" key="1">
    <citation type="submission" date="2018-10" db="EMBL/GenBank/DDBJ databases">
        <title>Genomic Encyclopedia of Type Strains, Phase IV (KMG-IV): sequencing the most valuable type-strain genomes for metagenomic binning, comparative biology and taxonomic classification.</title>
        <authorList>
            <person name="Goeker M."/>
        </authorList>
    </citation>
    <scope>NUCLEOTIDE SEQUENCE [LARGE SCALE GENOMIC DNA]</scope>
    <source>
        <strain evidence="1 2">DSM 15521</strain>
    </source>
</reference>
<comment type="caution">
    <text evidence="1">The sequence shown here is derived from an EMBL/GenBank/DDBJ whole genome shotgun (WGS) entry which is preliminary data.</text>
</comment>